<dbReference type="InterPro" id="IPR007332">
    <property type="entry name" value="DUF411"/>
</dbReference>
<protein>
    <submittedName>
        <fullName evidence="1">CopG family transcriptional regulator</fullName>
    </submittedName>
</protein>
<dbReference type="eggNOG" id="COG3019">
    <property type="taxonomic scope" value="Bacteria"/>
</dbReference>
<dbReference type="InterPro" id="IPR006311">
    <property type="entry name" value="TAT_signal"/>
</dbReference>
<organism evidence="1 2">
    <name type="scientific">Gemmatimonas phototrophica</name>
    <dbReference type="NCBI Taxonomy" id="1379270"/>
    <lineage>
        <taxon>Bacteria</taxon>
        <taxon>Pseudomonadati</taxon>
        <taxon>Gemmatimonadota</taxon>
        <taxon>Gemmatimonadia</taxon>
        <taxon>Gemmatimonadales</taxon>
        <taxon>Gemmatimonadaceae</taxon>
        <taxon>Gemmatimonas</taxon>
    </lineage>
</organism>
<evidence type="ECO:0000313" key="1">
    <source>
        <dbReference type="EMBL" id="AMW07007.1"/>
    </source>
</evidence>
<dbReference type="OrthoDB" id="14727at2"/>
<dbReference type="RefSeq" id="WP_053334635.1">
    <property type="nucleotide sequence ID" value="NZ_CP011454.1"/>
</dbReference>
<dbReference type="KEGG" id="gph:GEMMAAP_18320"/>
<name>A0A143BPJ2_9BACT</name>
<dbReference type="STRING" id="1379270.GEMMAAP_18320"/>
<evidence type="ECO:0000313" key="2">
    <source>
        <dbReference type="Proteomes" id="UP000076404"/>
    </source>
</evidence>
<gene>
    <name evidence="1" type="ORF">GEMMAAP_18320</name>
</gene>
<accession>A0A143BPJ2</accession>
<reference evidence="1 2" key="1">
    <citation type="journal article" date="2014" name="Proc. Natl. Acad. Sci. U.S.A.">
        <title>Functional type 2 photosynthetic reaction centers found in the rare bacterial phylum Gemmatimonadetes.</title>
        <authorList>
            <person name="Zeng Y."/>
            <person name="Feng F."/>
            <person name="Medova H."/>
            <person name="Dean J."/>
            <person name="Koblizek M."/>
        </authorList>
    </citation>
    <scope>NUCLEOTIDE SEQUENCE [LARGE SCALE GENOMIC DNA]</scope>
    <source>
        <strain evidence="1 2">AP64</strain>
    </source>
</reference>
<keyword evidence="2" id="KW-1185">Reference proteome</keyword>
<dbReference type="EMBL" id="CP011454">
    <property type="protein sequence ID" value="AMW07007.1"/>
    <property type="molecule type" value="Genomic_DNA"/>
</dbReference>
<proteinExistence type="predicted"/>
<sequence length="165" mass="17539">MPTYPFDAEPGPTLPSRRAFLHAATLAVSGLVLAPTVHAQAPVRAMTVYKDPNCGCCEQWVSHVRKAGFTVTVRDTADMESVKASFGVPARLGSCHTARVGTYTIEGHVPADLIVKLLKDKPVARGLAVPGMPMGSPGMEQGGQKDAYDVLLFDKAGTSRVYASR</sequence>
<dbReference type="Pfam" id="PF04214">
    <property type="entry name" value="DUF411"/>
    <property type="match status" value="1"/>
</dbReference>
<dbReference type="PROSITE" id="PS51318">
    <property type="entry name" value="TAT"/>
    <property type="match status" value="1"/>
</dbReference>
<dbReference type="AlphaFoldDB" id="A0A143BPJ2"/>
<dbReference type="Proteomes" id="UP000076404">
    <property type="component" value="Chromosome"/>
</dbReference>
<reference evidence="1 2" key="2">
    <citation type="journal article" date="2016" name="Environ. Microbiol. Rep.">
        <title>Metagenomic evidence for the presence of phototrophic Gemmatimonadetes bacteria in diverse environments.</title>
        <authorList>
            <person name="Zeng Y."/>
            <person name="Baumbach J."/>
            <person name="Barbosa E.G."/>
            <person name="Azevedo V."/>
            <person name="Zhang C."/>
            <person name="Koblizek M."/>
        </authorList>
    </citation>
    <scope>NUCLEOTIDE SEQUENCE [LARGE SCALE GENOMIC DNA]</scope>
    <source>
        <strain evidence="1 2">AP64</strain>
    </source>
</reference>